<accession>A0AAD6GQQ3</accession>
<protein>
    <submittedName>
        <fullName evidence="2">Uncharacterized protein</fullName>
    </submittedName>
</protein>
<sequence length="199" mass="21355">MNLRAILAALSLDALVASAADTSATVKALANTLHIMMDLSSLTADAAIDIFPSTVGRFLSSYCTEIIPRMLSGGFELITTTADNEVLALSISKEKAEKALDASMQKDICENYHAFADVYRILMEIVIGKNDTLAMVLLNSTTAPPDTPGQLEDRVDGCSRAIMSLTQLTLPLVPDCASSIANDQGRYNETTKELKSVLH</sequence>
<proteinExistence type="predicted"/>
<dbReference type="EMBL" id="JAQJAC010000004">
    <property type="protein sequence ID" value="KAJ5586313.1"/>
    <property type="molecule type" value="Genomic_DNA"/>
</dbReference>
<keyword evidence="3" id="KW-1185">Reference proteome</keyword>
<keyword evidence="1" id="KW-0732">Signal</keyword>
<evidence type="ECO:0000313" key="3">
    <source>
        <dbReference type="Proteomes" id="UP001216150"/>
    </source>
</evidence>
<dbReference type="AlphaFoldDB" id="A0AAD6GQQ3"/>
<gene>
    <name evidence="2" type="ORF">N7450_006100</name>
</gene>
<reference evidence="2 3" key="1">
    <citation type="journal article" date="2023" name="IMA Fungus">
        <title>Comparative genomic study of the Penicillium genus elucidates a diverse pangenome and 15 lateral gene transfer events.</title>
        <authorList>
            <person name="Petersen C."/>
            <person name="Sorensen T."/>
            <person name="Nielsen M.R."/>
            <person name="Sondergaard T.E."/>
            <person name="Sorensen J.L."/>
            <person name="Fitzpatrick D.A."/>
            <person name="Frisvad J.C."/>
            <person name="Nielsen K.L."/>
        </authorList>
    </citation>
    <scope>NUCLEOTIDE SEQUENCE [LARGE SCALE GENOMIC DNA]</scope>
    <source>
        <strain evidence="2 3">IBT 29057</strain>
    </source>
</reference>
<feature type="chain" id="PRO_5042031815" evidence="1">
    <location>
        <begin position="20"/>
        <end position="199"/>
    </location>
</feature>
<evidence type="ECO:0000313" key="2">
    <source>
        <dbReference type="EMBL" id="KAJ5586313.1"/>
    </source>
</evidence>
<feature type="signal peptide" evidence="1">
    <location>
        <begin position="1"/>
        <end position="19"/>
    </location>
</feature>
<comment type="caution">
    <text evidence="2">The sequence shown here is derived from an EMBL/GenBank/DDBJ whole genome shotgun (WGS) entry which is preliminary data.</text>
</comment>
<organism evidence="2 3">
    <name type="scientific">Penicillium hetheringtonii</name>
    <dbReference type="NCBI Taxonomy" id="911720"/>
    <lineage>
        <taxon>Eukaryota</taxon>
        <taxon>Fungi</taxon>
        <taxon>Dikarya</taxon>
        <taxon>Ascomycota</taxon>
        <taxon>Pezizomycotina</taxon>
        <taxon>Eurotiomycetes</taxon>
        <taxon>Eurotiomycetidae</taxon>
        <taxon>Eurotiales</taxon>
        <taxon>Aspergillaceae</taxon>
        <taxon>Penicillium</taxon>
    </lineage>
</organism>
<name>A0AAD6GQQ3_9EURO</name>
<dbReference type="Proteomes" id="UP001216150">
    <property type="component" value="Unassembled WGS sequence"/>
</dbReference>
<evidence type="ECO:0000256" key="1">
    <source>
        <dbReference type="SAM" id="SignalP"/>
    </source>
</evidence>